<keyword evidence="8" id="KW-1185">Reference proteome</keyword>
<dbReference type="GO" id="GO:0005576">
    <property type="term" value="C:extracellular region"/>
    <property type="evidence" value="ECO:0007669"/>
    <property type="project" value="UniProtKB-SubCell"/>
</dbReference>
<evidence type="ECO:0000259" key="4">
    <source>
        <dbReference type="Pfam" id="PF24517"/>
    </source>
</evidence>
<dbReference type="Gene3D" id="2.60.120.970">
    <property type="match status" value="1"/>
</dbReference>
<dbReference type="RefSeq" id="WP_110895173.1">
    <property type="nucleotide sequence ID" value="NZ_CP054614.1"/>
</dbReference>
<name>A0A2V4VDL9_PAEBA</name>
<dbReference type="Pfam" id="PF24517">
    <property type="entry name" value="CBM96"/>
    <property type="match status" value="1"/>
</dbReference>
<keyword evidence="3" id="KW-0732">Signal</keyword>
<dbReference type="OrthoDB" id="2661382at2"/>
<gene>
    <name evidence="5" type="ORF">DFQ00_102467</name>
    <name evidence="6" type="ORF">HUB98_06525</name>
</gene>
<reference evidence="6 8" key="2">
    <citation type="submission" date="2020-06" db="EMBL/GenBank/DDBJ databases">
        <title>Complete genome of Paenibacillus barcinonensis KACC11450.</title>
        <authorList>
            <person name="Kim M."/>
            <person name="Park Y.-J."/>
            <person name="Shin J.-H."/>
        </authorList>
    </citation>
    <scope>NUCLEOTIDE SEQUENCE [LARGE SCALE GENOMIC DNA]</scope>
    <source>
        <strain evidence="6 8">KACC11450</strain>
    </source>
</reference>
<evidence type="ECO:0000313" key="5">
    <source>
        <dbReference type="EMBL" id="PYE51672.1"/>
    </source>
</evidence>
<dbReference type="Proteomes" id="UP000247790">
    <property type="component" value="Unassembled WGS sequence"/>
</dbReference>
<dbReference type="NCBIfam" id="NF033679">
    <property type="entry name" value="DNRLRE_dom"/>
    <property type="match status" value="1"/>
</dbReference>
<evidence type="ECO:0000313" key="8">
    <source>
        <dbReference type="Proteomes" id="UP000509327"/>
    </source>
</evidence>
<dbReference type="EMBL" id="CP054614">
    <property type="protein sequence ID" value="QKS56032.1"/>
    <property type="molecule type" value="Genomic_DNA"/>
</dbReference>
<reference evidence="5 7" key="1">
    <citation type="submission" date="2018-06" db="EMBL/GenBank/DDBJ databases">
        <title>Genomic Encyclopedia of Type Strains, Phase III (KMG-III): the genomes of soil and plant-associated and newly described type strains.</title>
        <authorList>
            <person name="Whitman W."/>
        </authorList>
    </citation>
    <scope>NUCLEOTIDE SEQUENCE [LARGE SCALE GENOMIC DNA]</scope>
    <source>
        <strain evidence="5 7">CECT 7022</strain>
    </source>
</reference>
<dbReference type="Proteomes" id="UP000509327">
    <property type="component" value="Chromosome"/>
</dbReference>
<accession>A0A2V4VDL9</accession>
<proteinExistence type="predicted"/>
<dbReference type="EMBL" id="QJSW01000002">
    <property type="protein sequence ID" value="PYE51672.1"/>
    <property type="molecule type" value="Genomic_DNA"/>
</dbReference>
<evidence type="ECO:0000256" key="3">
    <source>
        <dbReference type="ARBA" id="ARBA00022729"/>
    </source>
</evidence>
<dbReference type="AlphaFoldDB" id="A0A2V4VDL9"/>
<organism evidence="5 7">
    <name type="scientific">Paenibacillus barcinonensis</name>
    <dbReference type="NCBI Taxonomy" id="198119"/>
    <lineage>
        <taxon>Bacteria</taxon>
        <taxon>Bacillati</taxon>
        <taxon>Bacillota</taxon>
        <taxon>Bacilli</taxon>
        <taxon>Bacillales</taxon>
        <taxon>Paenibacillaceae</taxon>
        <taxon>Paenibacillus</taxon>
    </lineage>
</organism>
<protein>
    <submittedName>
        <fullName evidence="6">DNRLRE domain-containing protein</fullName>
    </submittedName>
</protein>
<evidence type="ECO:0000313" key="6">
    <source>
        <dbReference type="EMBL" id="QKS56032.1"/>
    </source>
</evidence>
<feature type="domain" description="Carbohydrate-binding module family 96" evidence="4">
    <location>
        <begin position="116"/>
        <end position="276"/>
    </location>
</feature>
<sequence length="754" mass="85346">MYYDHDTEGIIYVKSPSNRFTSKYVLYAQDETNLESELVIATRQESTLESIISIKSSIRNKDISSGLDVMYRAYGDLESTIEAIMFTELESSINVRPHNRAQGRFELIEAPRTNIELKPIGDATTRSRIDLQTINYGDTQRMMIGHDNVEEFESFVKFSDLKVAIPDLLYLEDANLRLYYTGTIKSGANIEIYQPSTLWREYGITYANKPSATELLAYQYTINTVEKYIEINVLDVLKRWQDGTLINYGLNIKSSDNTPIYFNTRESSKPPLLQVRYITSAVQSHGRSEIDSALFVYKKGNKDLSSSLTIKSDRGWNYLESSLYVHRYEDPMFKEFDSSIGVSRPDVNSSLTVAIRTYNDLNSYISIIEDGITESDSSLTISTPDLLSSITVDPKMSLASEISIANRSYVDLTGSIVVSSPDLPSYLDVSDYNRIRLDFDAEVSIRNEIYDDFDSFVGISNPDLNSGLNVREIDQYDVEAFINVTERHYQDAFINVSRPDLLGELYIRGVYYEDLDSYINVKANHDTEGSVSLSRPNLSGYFNVRAIEHSDLESYVNIRAALDYDSSLAISRPDINSSIQVRAISNKDLDSYINVKANLDYDSSIGISRPDLSSALYIRAIENCDLGSYINVPAVEDYEASVGISRPDLHSVLTVKYISDQDSYIYIKEREYLDSVIDIRQINDLESTIMIKQIKEVESSMSISRPDLTGFLYPRVGGLHDTDAIVSIRKRDVSDMNSSILIRGISSGAYYYIL</sequence>
<dbReference type="InterPro" id="IPR055372">
    <property type="entry name" value="CBM96"/>
</dbReference>
<keyword evidence="2" id="KW-0964">Secreted</keyword>
<evidence type="ECO:0000256" key="2">
    <source>
        <dbReference type="ARBA" id="ARBA00022525"/>
    </source>
</evidence>
<evidence type="ECO:0000313" key="7">
    <source>
        <dbReference type="Proteomes" id="UP000247790"/>
    </source>
</evidence>
<evidence type="ECO:0000256" key="1">
    <source>
        <dbReference type="ARBA" id="ARBA00004613"/>
    </source>
</evidence>
<comment type="subcellular location">
    <subcellularLocation>
        <location evidence="1">Secreted</location>
    </subcellularLocation>
</comment>